<accession>A0AAW5TNY9</accession>
<protein>
    <recommendedName>
        <fullName evidence="3">Minor extracellular protease Epr GA-like domain-containing protein</fullName>
    </recommendedName>
</protein>
<sequence>GFQGRLDKLVDPTLPTVNDADNNGIADDVDQQVKNAKDLVEKAEQAYADLDKAIKDAGDLVTPDELAGLQAKLAEAQKEKQAAQDAVNALPDTVKD</sequence>
<reference evidence="4" key="1">
    <citation type="submission" date="2022-10" db="EMBL/GenBank/DDBJ databases">
        <title>Comparative genomic study of S. anginosus.</title>
        <authorList>
            <person name="Prasad A."/>
            <person name="Ene A."/>
            <person name="Jablonska S."/>
            <person name="Du J."/>
            <person name="Wolfe A.J."/>
            <person name="Putonti C."/>
        </authorList>
    </citation>
    <scope>NUCLEOTIDE SEQUENCE</scope>
    <source>
        <strain evidence="4">UMB6888</strain>
    </source>
</reference>
<keyword evidence="1" id="KW-0175">Coiled coil</keyword>
<dbReference type="Gene3D" id="1.20.1270.390">
    <property type="match status" value="1"/>
</dbReference>
<evidence type="ECO:0000313" key="4">
    <source>
        <dbReference type="EMBL" id="MCW1073585.1"/>
    </source>
</evidence>
<dbReference type="RefSeq" id="WP_264345111.1">
    <property type="nucleotide sequence ID" value="NZ_JAPAIK010000342.1"/>
</dbReference>
<feature type="compositionally biased region" description="Basic and acidic residues" evidence="2">
    <location>
        <begin position="1"/>
        <end position="10"/>
    </location>
</feature>
<evidence type="ECO:0000256" key="1">
    <source>
        <dbReference type="SAM" id="Coils"/>
    </source>
</evidence>
<proteinExistence type="predicted"/>
<feature type="domain" description="Minor extracellular protease Epr GA-like" evidence="3">
    <location>
        <begin position="1"/>
        <end position="24"/>
    </location>
</feature>
<evidence type="ECO:0000313" key="5">
    <source>
        <dbReference type="Proteomes" id="UP001208853"/>
    </source>
</evidence>
<feature type="region of interest" description="Disordered" evidence="2">
    <location>
        <begin position="1"/>
        <end position="25"/>
    </location>
</feature>
<gene>
    <name evidence="4" type="ORF">OJ930_11455</name>
</gene>
<comment type="caution">
    <text evidence="4">The sequence shown here is derived from an EMBL/GenBank/DDBJ whole genome shotgun (WGS) entry which is preliminary data.</text>
</comment>
<evidence type="ECO:0000256" key="2">
    <source>
        <dbReference type="SAM" id="MobiDB-lite"/>
    </source>
</evidence>
<feature type="non-terminal residue" evidence="4">
    <location>
        <position position="1"/>
    </location>
</feature>
<feature type="domain" description="Minor extracellular protease Epr GA-like" evidence="3">
    <location>
        <begin position="27"/>
        <end position="93"/>
    </location>
</feature>
<dbReference type="InterPro" id="IPR054725">
    <property type="entry name" value="Epr_GA-like"/>
</dbReference>
<feature type="coiled-coil region" evidence="1">
    <location>
        <begin position="26"/>
        <end position="86"/>
    </location>
</feature>
<organism evidence="4 5">
    <name type="scientific">Streptococcus anginosus</name>
    <dbReference type="NCBI Taxonomy" id="1328"/>
    <lineage>
        <taxon>Bacteria</taxon>
        <taxon>Bacillati</taxon>
        <taxon>Bacillota</taxon>
        <taxon>Bacilli</taxon>
        <taxon>Lactobacillales</taxon>
        <taxon>Streptococcaceae</taxon>
        <taxon>Streptococcus</taxon>
        <taxon>Streptococcus anginosus group</taxon>
    </lineage>
</organism>
<dbReference type="Proteomes" id="UP001208853">
    <property type="component" value="Unassembled WGS sequence"/>
</dbReference>
<dbReference type="EMBL" id="JAPAIK010000342">
    <property type="protein sequence ID" value="MCW1073585.1"/>
    <property type="molecule type" value="Genomic_DNA"/>
</dbReference>
<evidence type="ECO:0000259" key="3">
    <source>
        <dbReference type="Pfam" id="PF22775"/>
    </source>
</evidence>
<feature type="non-terminal residue" evidence="4">
    <location>
        <position position="96"/>
    </location>
</feature>
<dbReference type="Pfam" id="PF22775">
    <property type="entry name" value="GA_3"/>
    <property type="match status" value="2"/>
</dbReference>
<name>A0AAW5TNY9_STRAP</name>
<dbReference type="AlphaFoldDB" id="A0AAW5TNY9"/>